<dbReference type="EMBL" id="BAABJV010000001">
    <property type="protein sequence ID" value="GAA4761099.1"/>
    <property type="molecule type" value="Genomic_DNA"/>
</dbReference>
<organism evidence="1 2">
    <name type="scientific">Streptomyces sanyensis</name>
    <dbReference type="NCBI Taxonomy" id="568869"/>
    <lineage>
        <taxon>Bacteria</taxon>
        <taxon>Bacillati</taxon>
        <taxon>Actinomycetota</taxon>
        <taxon>Actinomycetes</taxon>
        <taxon>Kitasatosporales</taxon>
        <taxon>Streptomycetaceae</taxon>
        <taxon>Streptomyces</taxon>
    </lineage>
</organism>
<sequence length="91" mass="9025">MTFSTGAAGGVDIDCEAGAGSDAGAMGAAANATGAVATTPASVALAAATAMSLRLEPFKVFLSKTVWWRGRAAREPWRSVGVACPTVPRAG</sequence>
<keyword evidence="2" id="KW-1185">Reference proteome</keyword>
<protein>
    <submittedName>
        <fullName evidence="1">Uncharacterized protein</fullName>
    </submittedName>
</protein>
<evidence type="ECO:0000313" key="1">
    <source>
        <dbReference type="EMBL" id="GAA4761099.1"/>
    </source>
</evidence>
<name>A0ABP8ZP83_9ACTN</name>
<evidence type="ECO:0000313" key="2">
    <source>
        <dbReference type="Proteomes" id="UP001501147"/>
    </source>
</evidence>
<proteinExistence type="predicted"/>
<dbReference type="Proteomes" id="UP001501147">
    <property type="component" value="Unassembled WGS sequence"/>
</dbReference>
<comment type="caution">
    <text evidence="1">The sequence shown here is derived from an EMBL/GenBank/DDBJ whole genome shotgun (WGS) entry which is preliminary data.</text>
</comment>
<accession>A0ABP8ZP83</accession>
<gene>
    <name evidence="1" type="ORF">GCM10023329_02910</name>
</gene>
<reference evidence="2" key="1">
    <citation type="journal article" date="2019" name="Int. J. Syst. Evol. Microbiol.">
        <title>The Global Catalogue of Microorganisms (GCM) 10K type strain sequencing project: providing services to taxonomists for standard genome sequencing and annotation.</title>
        <authorList>
            <consortium name="The Broad Institute Genomics Platform"/>
            <consortium name="The Broad Institute Genome Sequencing Center for Infectious Disease"/>
            <person name="Wu L."/>
            <person name="Ma J."/>
        </authorList>
    </citation>
    <scope>NUCLEOTIDE SEQUENCE [LARGE SCALE GENOMIC DNA]</scope>
    <source>
        <strain evidence="2">JCM 18324</strain>
    </source>
</reference>